<dbReference type="Gene3D" id="3.30.460.10">
    <property type="entry name" value="Beta Polymerase, domain 2"/>
    <property type="match status" value="1"/>
</dbReference>
<comment type="caution">
    <text evidence="1">The sequence shown here is derived from an EMBL/GenBank/DDBJ whole genome shotgun (WGS) entry which is preliminary data.</text>
</comment>
<protein>
    <submittedName>
        <fullName evidence="1">Nucleotidyltransferase domain-containing protein</fullName>
    </submittedName>
</protein>
<organism evidence="1 2">
    <name type="scientific">Fredinandcohnia salidurans</name>
    <dbReference type="NCBI Taxonomy" id="2595041"/>
    <lineage>
        <taxon>Bacteria</taxon>
        <taxon>Bacillati</taxon>
        <taxon>Bacillota</taxon>
        <taxon>Bacilli</taxon>
        <taxon>Bacillales</taxon>
        <taxon>Bacillaceae</taxon>
        <taxon>Fredinandcohnia</taxon>
    </lineage>
</organism>
<proteinExistence type="predicted"/>
<gene>
    <name evidence="1" type="ORF">ACFSFW_10425</name>
</gene>
<reference evidence="2" key="1">
    <citation type="journal article" date="2019" name="Int. J. Syst. Evol. Microbiol.">
        <title>The Global Catalogue of Microorganisms (GCM) 10K type strain sequencing project: providing services to taxonomists for standard genome sequencing and annotation.</title>
        <authorList>
            <consortium name="The Broad Institute Genomics Platform"/>
            <consortium name="The Broad Institute Genome Sequencing Center for Infectious Disease"/>
            <person name="Wu L."/>
            <person name="Ma J."/>
        </authorList>
    </citation>
    <scope>NUCLEOTIDE SEQUENCE [LARGE SCALE GENOMIC DNA]</scope>
    <source>
        <strain evidence="2">CCUG 15531</strain>
    </source>
</reference>
<accession>A0ABW4MM38</accession>
<keyword evidence="2" id="KW-1185">Reference proteome</keyword>
<sequence length="238" mass="27477">MRMSGIDAANKFVKEKFPNCDIAFLAGSASRREETVTSDLDIVIFDNSMDSNYRESFVLYNWKIEAFIHNYTSYLNQFELDKETGRPILANMLVEGKIIRDNGKSEEIKDSAKSFLKSGPKPSTENFIQASRYFIYDLLDDFKDTNNHQEAIMTLNTISTQLADFILRVNHQWSGRGKGLARSLNKFDERMYNEFFDSLDCYYKDGDKQPFIKFVNDFYEPFGGPLFDGFSQGFSQGK</sequence>
<dbReference type="CDD" id="cd05403">
    <property type="entry name" value="NT_KNTase_like"/>
    <property type="match status" value="1"/>
</dbReference>
<dbReference type="SUPFAM" id="SSF81301">
    <property type="entry name" value="Nucleotidyltransferase"/>
    <property type="match status" value="1"/>
</dbReference>
<dbReference type="EMBL" id="JBHUEK010000017">
    <property type="protein sequence ID" value="MFD1779082.1"/>
    <property type="molecule type" value="Genomic_DNA"/>
</dbReference>
<evidence type="ECO:0000313" key="2">
    <source>
        <dbReference type="Proteomes" id="UP001597227"/>
    </source>
</evidence>
<dbReference type="InterPro" id="IPR043519">
    <property type="entry name" value="NT_sf"/>
</dbReference>
<name>A0ABW4MM38_9BACI</name>
<evidence type="ECO:0000313" key="1">
    <source>
        <dbReference type="EMBL" id="MFD1779082.1"/>
    </source>
</evidence>
<dbReference type="Proteomes" id="UP001597227">
    <property type="component" value="Unassembled WGS sequence"/>
</dbReference>